<keyword evidence="2" id="KW-0472">Membrane</keyword>
<feature type="region of interest" description="Disordered" evidence="1">
    <location>
        <begin position="68"/>
        <end position="91"/>
    </location>
</feature>
<keyword evidence="4" id="KW-0378">Hydrolase</keyword>
<accession>A0A9X8MYU8</accession>
<keyword evidence="2" id="KW-1133">Transmembrane helix</keyword>
<gene>
    <name evidence="4" type="ORF">SAMN05216268_110164</name>
</gene>
<evidence type="ECO:0000256" key="2">
    <source>
        <dbReference type="SAM" id="Phobius"/>
    </source>
</evidence>
<feature type="compositionally biased region" description="Polar residues" evidence="1">
    <location>
        <begin position="113"/>
        <end position="124"/>
    </location>
</feature>
<dbReference type="GO" id="GO:0009002">
    <property type="term" value="F:serine-type D-Ala-D-Ala carboxypeptidase activity"/>
    <property type="evidence" value="ECO:0007669"/>
    <property type="project" value="InterPro"/>
</dbReference>
<keyword evidence="2" id="KW-0812">Transmembrane</keyword>
<feature type="transmembrane region" description="Helical" evidence="2">
    <location>
        <begin position="500"/>
        <end position="520"/>
    </location>
</feature>
<feature type="compositionally biased region" description="Polar residues" evidence="1">
    <location>
        <begin position="68"/>
        <end position="78"/>
    </location>
</feature>
<protein>
    <submittedName>
        <fullName evidence="4">D-alanyl-D-alanine carboxypeptidase (Penicillin-binding protein 5/6)</fullName>
    </submittedName>
</protein>
<dbReference type="InterPro" id="IPR012338">
    <property type="entry name" value="Beta-lactam/transpept-like"/>
</dbReference>
<feature type="region of interest" description="Disordered" evidence="1">
    <location>
        <begin position="107"/>
        <end position="126"/>
    </location>
</feature>
<comment type="caution">
    <text evidence="4">The sequence shown here is derived from an EMBL/GenBank/DDBJ whole genome shotgun (WGS) entry which is preliminary data.</text>
</comment>
<feature type="region of interest" description="Disordered" evidence="1">
    <location>
        <begin position="466"/>
        <end position="493"/>
    </location>
</feature>
<dbReference type="Gene3D" id="3.40.710.10">
    <property type="entry name" value="DD-peptidase/beta-lactamase superfamily"/>
    <property type="match status" value="1"/>
</dbReference>
<dbReference type="InterPro" id="IPR001967">
    <property type="entry name" value="Peptidase_S11_N"/>
</dbReference>
<dbReference type="AlphaFoldDB" id="A0A9X8MYU8"/>
<dbReference type="SUPFAM" id="SSF56601">
    <property type="entry name" value="beta-lactamase/transpeptidase-like"/>
    <property type="match status" value="1"/>
</dbReference>
<name>A0A9X8MYU8_9ACTN</name>
<feature type="domain" description="Peptidase S11 D-alanyl-D-alanine carboxypeptidase A N-terminal" evidence="3">
    <location>
        <begin position="199"/>
        <end position="434"/>
    </location>
</feature>
<proteinExistence type="predicted"/>
<evidence type="ECO:0000259" key="3">
    <source>
        <dbReference type="Pfam" id="PF00768"/>
    </source>
</evidence>
<dbReference type="PANTHER" id="PTHR21581">
    <property type="entry name" value="D-ALANYL-D-ALANINE CARBOXYPEPTIDASE"/>
    <property type="match status" value="1"/>
</dbReference>
<keyword evidence="4" id="KW-0121">Carboxypeptidase</keyword>
<dbReference type="EMBL" id="FRBK01000010">
    <property type="protein sequence ID" value="SHM35647.1"/>
    <property type="molecule type" value="Genomic_DNA"/>
</dbReference>
<sequence length="541" mass="56861">MAVPAAASRRRARTPRNPITPIAVPRRKDTTASSRWTQKYAVGSPVESKARPLASLIKFLTKVNQMHQLHTPKASRNQDTGRESFMGSSMGGGSIRPFGGALFRGARSKRRSQTGTFTDVPTTKSASASPSAVRTVAALASSALLVSPLLAGTAHAAPADGGQLPKAPVPPAKMSQVGGERLGQSGVQVQLQAGAPALPKELTARSWIISDAESGEVLAAKNPHWQLAPASTLKMLFADTVLPKFPKTQTYKVKPADLAGMGTGSSLVGIKENLTYTVHDLWLGVFLRSGNDAVHTLSAMNGGTEATVKEMQKRAVELNATDTHVITPDGYDAPGQVSSAYDLSLFARAGLKNPDFREYCSTASAQFPGDMGKDGKRATFGIQNTNRLLSGDFDIKPYPGIAGVKNGSTTNAGSTFTGVAQHGDRKLLVTVMNPEKKQHNEAYREAAKLFDWGFAADGKVDPVGSLVDPKGAGNGTGGAKDGDKESQAALDSAGGWGGPWTAAGIGGAVVVLLGAVVFFARRRRALPDGERERRGAGRRKK</sequence>
<dbReference type="GO" id="GO:0006508">
    <property type="term" value="P:proteolysis"/>
    <property type="evidence" value="ECO:0007669"/>
    <property type="project" value="InterPro"/>
</dbReference>
<dbReference type="PANTHER" id="PTHR21581:SF33">
    <property type="entry name" value="D-ALANYL-D-ALANINE CARBOXYPEPTIDASE DACB"/>
    <property type="match status" value="1"/>
</dbReference>
<evidence type="ECO:0000256" key="1">
    <source>
        <dbReference type="SAM" id="MobiDB-lite"/>
    </source>
</evidence>
<feature type="region of interest" description="Disordered" evidence="1">
    <location>
        <begin position="1"/>
        <end position="36"/>
    </location>
</feature>
<keyword evidence="4" id="KW-0645">Protease</keyword>
<reference evidence="5" key="1">
    <citation type="submission" date="2016-11" db="EMBL/GenBank/DDBJ databases">
        <authorList>
            <person name="Jaros S."/>
            <person name="Januszkiewicz K."/>
            <person name="Wedrychowicz H."/>
        </authorList>
    </citation>
    <scope>NUCLEOTIDE SEQUENCE [LARGE SCALE GENOMIC DNA]</scope>
    <source>
        <strain evidence="5">CGMCC 4.3555</strain>
    </source>
</reference>
<dbReference type="Proteomes" id="UP000184388">
    <property type="component" value="Unassembled WGS sequence"/>
</dbReference>
<organism evidence="4 5">
    <name type="scientific">Streptomyces yunnanensis</name>
    <dbReference type="NCBI Taxonomy" id="156453"/>
    <lineage>
        <taxon>Bacteria</taxon>
        <taxon>Bacillati</taxon>
        <taxon>Actinomycetota</taxon>
        <taxon>Actinomycetes</taxon>
        <taxon>Kitasatosporales</taxon>
        <taxon>Streptomycetaceae</taxon>
        <taxon>Streptomyces</taxon>
    </lineage>
</organism>
<dbReference type="Pfam" id="PF00768">
    <property type="entry name" value="Peptidase_S11"/>
    <property type="match status" value="1"/>
</dbReference>
<evidence type="ECO:0000313" key="5">
    <source>
        <dbReference type="Proteomes" id="UP000184388"/>
    </source>
</evidence>
<evidence type="ECO:0000313" key="4">
    <source>
        <dbReference type="EMBL" id="SHM35647.1"/>
    </source>
</evidence>